<comment type="caution">
    <text evidence="1">The sequence shown here is derived from an EMBL/GenBank/DDBJ whole genome shotgun (WGS) entry which is preliminary data.</text>
</comment>
<proteinExistence type="predicted"/>
<reference evidence="1 2" key="1">
    <citation type="submission" date="2018-08" db="EMBL/GenBank/DDBJ databases">
        <title>A genome reference for cultivated species of the human gut microbiota.</title>
        <authorList>
            <person name="Zou Y."/>
            <person name="Xue W."/>
            <person name="Luo G."/>
        </authorList>
    </citation>
    <scope>NUCLEOTIDE SEQUENCE [LARGE SCALE GENOMIC DNA]</scope>
    <source>
        <strain evidence="1 2">AF38-11</strain>
    </source>
</reference>
<sequence>MFLASMSLVGSLSSCGGNKVDLSPNPQNIQAYYEKDSQRMPNEGKWAAYFDFSGVYIAYDDPATAQTFNGITQKVTGSLNNYDLYSLANEKIKKLNGNDLHSAANIFAQLHNPAAQGQLYAPIEKTLKKIVDENRSALLVTDYEEYTPGHQIYQQAYATPYFEEWLKRGKDITFFVTDYKEGALDKHLYYTVFDDENHRFLKEIEDGLQGKAQNYKRFTLSMHNYTVLPKKGGTSGAYAGPCIGGTYHDGNGDDVVTGSVENGKDDGFNFLQGSRAELYTFDEGWQAIVENARGQQEEEIPLQYRFRHLFQNLYADFSNVDSYQIKGLAARMADIGKDFDLYMNWHTAMLYKPKTTIVEGEKEIEVPTESSNLYDEQGKLLPEFDYVKLGGRNIADIQGVVAFDQSLFAQSFAKTKGHDVELAVDLNPQFGGVIAGNEEPSGLYRIDIIVAKAEPNLGVQIDNLFSWPGNNSLSSAIRNVLQHCNPQGSCVYSYFIRMNQ</sequence>
<dbReference type="Proteomes" id="UP000283672">
    <property type="component" value="Unassembled WGS sequence"/>
</dbReference>
<name>A0AA92VA73_9BACT</name>
<gene>
    <name evidence="1" type="ORF">DW026_08640</name>
</gene>
<evidence type="ECO:0000313" key="1">
    <source>
        <dbReference type="EMBL" id="RHL37639.1"/>
    </source>
</evidence>
<accession>A0AA92VA73</accession>
<evidence type="ECO:0000313" key="2">
    <source>
        <dbReference type="Proteomes" id="UP000283672"/>
    </source>
</evidence>
<dbReference type="AlphaFoldDB" id="A0AA92VA73"/>
<organism evidence="1 2">
    <name type="scientific">Segatella copri</name>
    <dbReference type="NCBI Taxonomy" id="165179"/>
    <lineage>
        <taxon>Bacteria</taxon>
        <taxon>Pseudomonadati</taxon>
        <taxon>Bacteroidota</taxon>
        <taxon>Bacteroidia</taxon>
        <taxon>Bacteroidales</taxon>
        <taxon>Prevotellaceae</taxon>
        <taxon>Segatella</taxon>
    </lineage>
</organism>
<dbReference type="EMBL" id="QROP01000019">
    <property type="protein sequence ID" value="RHL37639.1"/>
    <property type="molecule type" value="Genomic_DNA"/>
</dbReference>
<protein>
    <submittedName>
        <fullName evidence="1">Uncharacterized protein</fullName>
    </submittedName>
</protein>